<dbReference type="PANTHER" id="PTHR38480:SF1">
    <property type="entry name" value="SLR0254 PROTEIN"/>
    <property type="match status" value="1"/>
</dbReference>
<evidence type="ECO:0000256" key="4">
    <source>
        <dbReference type="ARBA" id="ARBA00023136"/>
    </source>
</evidence>
<dbReference type="OrthoDB" id="9787732at2"/>
<evidence type="ECO:0000259" key="7">
    <source>
        <dbReference type="Pfam" id="PF06271"/>
    </source>
</evidence>
<accession>A0A561EPU9</accession>
<evidence type="ECO:0000256" key="2">
    <source>
        <dbReference type="ARBA" id="ARBA00022692"/>
    </source>
</evidence>
<evidence type="ECO:0000256" key="6">
    <source>
        <dbReference type="SAM" id="Phobius"/>
    </source>
</evidence>
<proteinExistence type="predicted"/>
<dbReference type="GO" id="GO:0016020">
    <property type="term" value="C:membrane"/>
    <property type="evidence" value="ECO:0007669"/>
    <property type="project" value="UniProtKB-SubCell"/>
</dbReference>
<name>A0A561EPU9_9ACTN</name>
<organism evidence="8 9">
    <name type="scientific">Kitasatospora atroaurantiaca</name>
    <dbReference type="NCBI Taxonomy" id="285545"/>
    <lineage>
        <taxon>Bacteria</taxon>
        <taxon>Bacillati</taxon>
        <taxon>Actinomycetota</taxon>
        <taxon>Actinomycetes</taxon>
        <taxon>Kitasatosporales</taxon>
        <taxon>Streptomycetaceae</taxon>
        <taxon>Kitasatospora</taxon>
    </lineage>
</organism>
<keyword evidence="9" id="KW-1185">Reference proteome</keyword>
<dbReference type="InterPro" id="IPR010432">
    <property type="entry name" value="RDD"/>
</dbReference>
<evidence type="ECO:0000256" key="3">
    <source>
        <dbReference type="ARBA" id="ARBA00022989"/>
    </source>
</evidence>
<comment type="subcellular location">
    <subcellularLocation>
        <location evidence="1">Membrane</location>
        <topology evidence="1">Multi-pass membrane protein</topology>
    </subcellularLocation>
</comment>
<feature type="compositionally biased region" description="Pro residues" evidence="5">
    <location>
        <begin position="305"/>
        <end position="341"/>
    </location>
</feature>
<feature type="transmembrane region" description="Helical" evidence="6">
    <location>
        <begin position="107"/>
        <end position="127"/>
    </location>
</feature>
<dbReference type="Pfam" id="PF06271">
    <property type="entry name" value="RDD"/>
    <property type="match status" value="1"/>
</dbReference>
<dbReference type="EMBL" id="VIVR01000001">
    <property type="protein sequence ID" value="TWE17609.1"/>
    <property type="molecule type" value="Genomic_DNA"/>
</dbReference>
<feature type="domain" description="RDD" evidence="7">
    <location>
        <begin position="13"/>
        <end position="140"/>
    </location>
</feature>
<feature type="transmembrane region" description="Helical" evidence="6">
    <location>
        <begin position="50"/>
        <end position="71"/>
    </location>
</feature>
<dbReference type="PANTHER" id="PTHR38480">
    <property type="entry name" value="SLR0254 PROTEIN"/>
    <property type="match status" value="1"/>
</dbReference>
<feature type="compositionally biased region" description="Low complexity" evidence="5">
    <location>
        <begin position="293"/>
        <end position="304"/>
    </location>
</feature>
<evidence type="ECO:0000313" key="9">
    <source>
        <dbReference type="Proteomes" id="UP000318416"/>
    </source>
</evidence>
<comment type="caution">
    <text evidence="8">The sequence shown here is derived from an EMBL/GenBank/DDBJ whole genome shotgun (WGS) entry which is preliminary data.</text>
</comment>
<keyword evidence="3 6" id="KW-1133">Transmembrane helix</keyword>
<feature type="transmembrane region" description="Helical" evidence="6">
    <location>
        <begin position="20"/>
        <end position="44"/>
    </location>
</feature>
<protein>
    <submittedName>
        <fullName evidence="8">Putative RDD family membrane protein YckC</fullName>
    </submittedName>
</protein>
<evidence type="ECO:0000256" key="1">
    <source>
        <dbReference type="ARBA" id="ARBA00004141"/>
    </source>
</evidence>
<evidence type="ECO:0000256" key="5">
    <source>
        <dbReference type="SAM" id="MobiDB-lite"/>
    </source>
</evidence>
<dbReference type="Proteomes" id="UP000318416">
    <property type="component" value="Unassembled WGS sequence"/>
</dbReference>
<dbReference type="AlphaFoldDB" id="A0A561EPU9"/>
<keyword evidence="4 6" id="KW-0472">Membrane</keyword>
<feature type="region of interest" description="Disordered" evidence="5">
    <location>
        <begin position="272"/>
        <end position="341"/>
    </location>
</feature>
<gene>
    <name evidence="8" type="ORF">FB465_2647</name>
</gene>
<evidence type="ECO:0000313" key="8">
    <source>
        <dbReference type="EMBL" id="TWE17609.1"/>
    </source>
</evidence>
<keyword evidence="2 6" id="KW-0812">Transmembrane</keyword>
<reference evidence="8 9" key="1">
    <citation type="submission" date="2019-06" db="EMBL/GenBank/DDBJ databases">
        <title>Sequencing the genomes of 1000 actinobacteria strains.</title>
        <authorList>
            <person name="Klenk H.-P."/>
        </authorList>
    </citation>
    <scope>NUCLEOTIDE SEQUENCE [LARGE SCALE GENOMIC DNA]</scope>
    <source>
        <strain evidence="8 9">DSM 41649</strain>
    </source>
</reference>
<sequence length="341" mass="35457">MTGEAVVLGLRAAKLPSRALAMALDLTAQFVGLLVTSVVLALASPGIDDAAGAALTLGLTVFFLVALPVLIETLSRGRSLGKLAFGLRVVRNDGGPVRFRHSLVRGLVAFAEIILLLGVPAVISSLVSTQGRRLGDVFAGTLVVRERVPGAGRGREALPSLPPALMQALGGELMALDLSAVPDGLWLAIRQYLGRLDELDPAVAHGMAQRLVGDVVAHTGHAAPYGVHPAAYLGAVLAERQRREWARAAEAQQRTAVPYAATPHAPMSYPPMSYAGVPQPGTQRPGAPVRINAAWAAQAAQQQPQPEPQAPAPAAPAQPQSQPRPQPEPPVTPPTGFAPPA</sequence>